<dbReference type="PANTHER" id="PTHR47506:SF1">
    <property type="entry name" value="HTH-TYPE TRANSCRIPTIONAL REGULATOR YJDC"/>
    <property type="match status" value="1"/>
</dbReference>
<evidence type="ECO:0000259" key="5">
    <source>
        <dbReference type="PROSITE" id="PS50977"/>
    </source>
</evidence>
<evidence type="ECO:0000313" key="7">
    <source>
        <dbReference type="Proteomes" id="UP000035352"/>
    </source>
</evidence>
<feature type="domain" description="HTH tetR-type" evidence="5">
    <location>
        <begin position="1"/>
        <end position="48"/>
    </location>
</feature>
<keyword evidence="2 4" id="KW-0238">DNA-binding</keyword>
<evidence type="ECO:0000256" key="4">
    <source>
        <dbReference type="PROSITE-ProRule" id="PRU00335"/>
    </source>
</evidence>
<keyword evidence="3" id="KW-0804">Transcription</keyword>
<dbReference type="EMBL" id="CP011371">
    <property type="protein sequence ID" value="AKJ31267.1"/>
    <property type="molecule type" value="Genomic_DNA"/>
</dbReference>
<dbReference type="Gene3D" id="1.10.357.10">
    <property type="entry name" value="Tetracycline Repressor, domain 2"/>
    <property type="match status" value="1"/>
</dbReference>
<dbReference type="PROSITE" id="PS50977">
    <property type="entry name" value="HTH_TETR_2"/>
    <property type="match status" value="1"/>
</dbReference>
<evidence type="ECO:0000256" key="1">
    <source>
        <dbReference type="ARBA" id="ARBA00023015"/>
    </source>
</evidence>
<dbReference type="STRING" id="413882.AAW51_4576"/>
<proteinExistence type="predicted"/>
<accession>A0A0G3BPE7</accession>
<dbReference type="KEGG" id="pbh:AAW51_4576"/>
<dbReference type="InterPro" id="IPR009057">
    <property type="entry name" value="Homeodomain-like_sf"/>
</dbReference>
<dbReference type="Proteomes" id="UP000035352">
    <property type="component" value="Chromosome"/>
</dbReference>
<organism evidence="6 7">
    <name type="scientific">Caldimonas brevitalea</name>
    <dbReference type="NCBI Taxonomy" id="413882"/>
    <lineage>
        <taxon>Bacteria</taxon>
        <taxon>Pseudomonadati</taxon>
        <taxon>Pseudomonadota</taxon>
        <taxon>Betaproteobacteria</taxon>
        <taxon>Burkholderiales</taxon>
        <taxon>Sphaerotilaceae</taxon>
        <taxon>Caldimonas</taxon>
    </lineage>
</organism>
<name>A0A0G3BPE7_9BURK</name>
<reference evidence="6 7" key="1">
    <citation type="submission" date="2015-05" db="EMBL/GenBank/DDBJ databases">
        <authorList>
            <person name="Tang B."/>
            <person name="Yu Y."/>
        </authorList>
    </citation>
    <scope>NUCLEOTIDE SEQUENCE [LARGE SCALE GENOMIC DNA]</scope>
    <source>
        <strain evidence="6 7">DSM 7029</strain>
    </source>
</reference>
<evidence type="ECO:0000313" key="6">
    <source>
        <dbReference type="EMBL" id="AKJ31267.1"/>
    </source>
</evidence>
<dbReference type="PANTHER" id="PTHR47506">
    <property type="entry name" value="TRANSCRIPTIONAL REGULATORY PROTEIN"/>
    <property type="match status" value="1"/>
</dbReference>
<keyword evidence="7" id="KW-1185">Reference proteome</keyword>
<evidence type="ECO:0000256" key="2">
    <source>
        <dbReference type="ARBA" id="ARBA00023125"/>
    </source>
</evidence>
<protein>
    <submittedName>
        <fullName evidence="6">Transcriptional regulator</fullName>
    </submittedName>
</protein>
<dbReference type="PATRIC" id="fig|413882.6.peg.4784"/>
<gene>
    <name evidence="6" type="ORF">AAW51_4576</name>
</gene>
<dbReference type="GO" id="GO:0003677">
    <property type="term" value="F:DNA binding"/>
    <property type="evidence" value="ECO:0007669"/>
    <property type="project" value="UniProtKB-UniRule"/>
</dbReference>
<dbReference type="Pfam" id="PF00440">
    <property type="entry name" value="TetR_N"/>
    <property type="match status" value="1"/>
</dbReference>
<dbReference type="SUPFAM" id="SSF48498">
    <property type="entry name" value="Tetracyclin repressor-like, C-terminal domain"/>
    <property type="match status" value="1"/>
</dbReference>
<dbReference type="AlphaFoldDB" id="A0A0G3BPE7"/>
<dbReference type="SUPFAM" id="SSF46689">
    <property type="entry name" value="Homeodomain-like"/>
    <property type="match status" value="1"/>
</dbReference>
<dbReference type="InterPro" id="IPR001647">
    <property type="entry name" value="HTH_TetR"/>
</dbReference>
<feature type="DNA-binding region" description="H-T-H motif" evidence="4">
    <location>
        <begin position="11"/>
        <end position="30"/>
    </location>
</feature>
<dbReference type="InterPro" id="IPR036271">
    <property type="entry name" value="Tet_transcr_reg_TetR-rel_C_sf"/>
</dbReference>
<keyword evidence="1" id="KW-0805">Transcription regulation</keyword>
<sequence length="180" mass="20421">MFYERGYEHTSFADIAAEVGLSRGNFYYHFKTKDEILDAVIERRRGNTNAMLDTWAVEADTPVERIRRFIQMMVMNGARIRKHGCPVGSLCTELAKLEHPALPRASVLFTLFREWLGSQFALLGAGHEADKLAMHLLARSQGIATLANAFDDERFIHQEVEQLLKWLHTVSVSSRSAKGK</sequence>
<evidence type="ECO:0000256" key="3">
    <source>
        <dbReference type="ARBA" id="ARBA00023163"/>
    </source>
</evidence>